<keyword evidence="2" id="KW-1185">Reference proteome</keyword>
<dbReference type="EMBL" id="MU006562">
    <property type="protein sequence ID" value="KAF2751411.1"/>
    <property type="molecule type" value="Genomic_DNA"/>
</dbReference>
<organism evidence="1 2">
    <name type="scientific">Sporormia fimetaria CBS 119925</name>
    <dbReference type="NCBI Taxonomy" id="1340428"/>
    <lineage>
        <taxon>Eukaryota</taxon>
        <taxon>Fungi</taxon>
        <taxon>Dikarya</taxon>
        <taxon>Ascomycota</taxon>
        <taxon>Pezizomycotina</taxon>
        <taxon>Dothideomycetes</taxon>
        <taxon>Pleosporomycetidae</taxon>
        <taxon>Pleosporales</taxon>
        <taxon>Sporormiaceae</taxon>
        <taxon>Sporormia</taxon>
    </lineage>
</organism>
<proteinExistence type="predicted"/>
<evidence type="ECO:0000313" key="2">
    <source>
        <dbReference type="Proteomes" id="UP000799440"/>
    </source>
</evidence>
<accession>A0A6A6VQ47</accession>
<sequence>MLPVEYYGFLHRWCSLSSIFISSFFQPVLSVSVRFSSTRQPITRRLLHLHYLRNCASSRLFLENDLSQNMPHVPKRHTRSRKNPLISVSTLKMMRRRSISLMRSGAG</sequence>
<gene>
    <name evidence="1" type="ORF">M011DRAFT_464148</name>
</gene>
<dbReference type="AlphaFoldDB" id="A0A6A6VQ47"/>
<name>A0A6A6VQ47_9PLEO</name>
<feature type="non-terminal residue" evidence="1">
    <location>
        <position position="107"/>
    </location>
</feature>
<protein>
    <submittedName>
        <fullName evidence="1">Uncharacterized protein</fullName>
    </submittedName>
</protein>
<dbReference type="Proteomes" id="UP000799440">
    <property type="component" value="Unassembled WGS sequence"/>
</dbReference>
<reference evidence="1" key="1">
    <citation type="journal article" date="2020" name="Stud. Mycol.">
        <title>101 Dothideomycetes genomes: a test case for predicting lifestyles and emergence of pathogens.</title>
        <authorList>
            <person name="Haridas S."/>
            <person name="Albert R."/>
            <person name="Binder M."/>
            <person name="Bloem J."/>
            <person name="Labutti K."/>
            <person name="Salamov A."/>
            <person name="Andreopoulos B."/>
            <person name="Baker S."/>
            <person name="Barry K."/>
            <person name="Bills G."/>
            <person name="Bluhm B."/>
            <person name="Cannon C."/>
            <person name="Castanera R."/>
            <person name="Culley D."/>
            <person name="Daum C."/>
            <person name="Ezra D."/>
            <person name="Gonzalez J."/>
            <person name="Henrissat B."/>
            <person name="Kuo A."/>
            <person name="Liang C."/>
            <person name="Lipzen A."/>
            <person name="Lutzoni F."/>
            <person name="Magnuson J."/>
            <person name="Mondo S."/>
            <person name="Nolan M."/>
            <person name="Ohm R."/>
            <person name="Pangilinan J."/>
            <person name="Park H.-J."/>
            <person name="Ramirez L."/>
            <person name="Alfaro M."/>
            <person name="Sun H."/>
            <person name="Tritt A."/>
            <person name="Yoshinaga Y."/>
            <person name="Zwiers L.-H."/>
            <person name="Turgeon B."/>
            <person name="Goodwin S."/>
            <person name="Spatafora J."/>
            <person name="Crous P."/>
            <person name="Grigoriev I."/>
        </authorList>
    </citation>
    <scope>NUCLEOTIDE SEQUENCE</scope>
    <source>
        <strain evidence="1">CBS 119925</strain>
    </source>
</reference>
<evidence type="ECO:0000313" key="1">
    <source>
        <dbReference type="EMBL" id="KAF2751411.1"/>
    </source>
</evidence>